<comment type="caution">
    <text evidence="1">The sequence shown here is derived from an EMBL/GenBank/DDBJ whole genome shotgun (WGS) entry which is preliminary data.</text>
</comment>
<dbReference type="EMBL" id="VOMB01000020">
    <property type="protein sequence ID" value="MBU9765783.1"/>
    <property type="molecule type" value="Genomic_DNA"/>
</dbReference>
<gene>
    <name evidence="1" type="ORF">FR943_18275</name>
</gene>
<name>A0ABS6KQ80_9MYCO</name>
<dbReference type="Proteomes" id="UP000812982">
    <property type="component" value="Unassembled WGS sequence"/>
</dbReference>
<dbReference type="InterPro" id="IPR008912">
    <property type="entry name" value="Uncharacterised_CoxE"/>
</dbReference>
<dbReference type="PANTHER" id="PTHR39338">
    <property type="entry name" value="BLL5662 PROTEIN-RELATED"/>
    <property type="match status" value="1"/>
</dbReference>
<accession>A0ABS6KQ80</accession>
<protein>
    <submittedName>
        <fullName evidence="1">VWA domain-containing protein</fullName>
    </submittedName>
</protein>
<sequence>MVPRRVRPSQPLAPNGLPGHLVEFVESLRGQGISVGPSETVDAGRVMTVLGLGDREALREGIACAVLRRADHRDTYDAMFDLFFPAALGARTVLSDEDQDDADTGDADRPQLPPEDIEAMREALVQMLADNEDLANLDDRLSAMIARIVEAYGRYNSSRGPSYSSYQALKAMSLDDLEGRLLAGLLAPYGDEPTPTQEEIAKALAAQRIAQLRKMVESETKRRTAEQLGRDHVQMYGVPQLAENVEFLRASGEQLRQMRKTVQPLARTLATRLAARRRRSRAGEIDLRKTLRKSMSTGGVPIDVVLRKPHPARPELVVLCDVSGSVAGFSHFTLMLVSALRQQFSRVRVFAFIDTTDEVTDMFGPEADLAVAVQRITREAGVYTRDGHSDYGHAFVSFLDKYPGVLSPRSSLLVLGDGRNNYRNPEVELLEHMVSASRHAHWLNPEPKHLWGSGDSAVPKYLEAIPMHECRSARQLAAVIDGLLPV</sequence>
<dbReference type="Pfam" id="PF05762">
    <property type="entry name" value="VWA_CoxE"/>
    <property type="match status" value="1"/>
</dbReference>
<reference evidence="1 2" key="1">
    <citation type="journal article" date="2021" name="Sci. Rep.">
        <title>Phenotypic and genomic hallmarks of a novel, potentially pathogenic rapidly growing Mycobacterium species related to the Mycobacterium fortuitum complex.</title>
        <authorList>
            <person name="Gharbi R."/>
            <person name="Khanna V."/>
            <person name="Frigui W."/>
            <person name="Mhenni B."/>
            <person name="Brosch R."/>
            <person name="Mardassi H."/>
        </authorList>
    </citation>
    <scope>NUCLEOTIDE SEQUENCE [LARGE SCALE GENOMIC DNA]</scope>
    <source>
        <strain evidence="1 2">TNTM28</strain>
    </source>
</reference>
<dbReference type="RefSeq" id="WP_217159615.1">
    <property type="nucleotide sequence ID" value="NZ_VOMB01000020.1"/>
</dbReference>
<evidence type="ECO:0000313" key="2">
    <source>
        <dbReference type="Proteomes" id="UP000812982"/>
    </source>
</evidence>
<dbReference type="PIRSF" id="PIRSF010256">
    <property type="entry name" value="CoxE_vWa"/>
    <property type="match status" value="1"/>
</dbReference>
<dbReference type="PANTHER" id="PTHR39338:SF5">
    <property type="entry name" value="BLR6139 PROTEIN"/>
    <property type="match status" value="1"/>
</dbReference>
<evidence type="ECO:0000313" key="1">
    <source>
        <dbReference type="EMBL" id="MBU9765783.1"/>
    </source>
</evidence>
<organism evidence="1 2">
    <name type="scientific">[Mycobacterium] fortunisiensis</name>
    <dbReference type="NCBI Taxonomy" id="2600579"/>
    <lineage>
        <taxon>Bacteria</taxon>
        <taxon>Bacillati</taxon>
        <taxon>Actinomycetota</taxon>
        <taxon>Actinomycetes</taxon>
        <taxon>Mycobacteriales</taxon>
        <taxon>Mycobacteriaceae</taxon>
        <taxon>Mycolicibacterium</taxon>
    </lineage>
</organism>
<dbReference type="InterPro" id="IPR011195">
    <property type="entry name" value="UCP010256"/>
</dbReference>
<keyword evidence="2" id="KW-1185">Reference proteome</keyword>
<proteinExistence type="predicted"/>